<dbReference type="EMBL" id="VFSU01000011">
    <property type="protein sequence ID" value="TPE63671.1"/>
    <property type="molecule type" value="Genomic_DNA"/>
</dbReference>
<organism evidence="3 4">
    <name type="scientific">Sandaracinobacter neustonicus</name>
    <dbReference type="NCBI Taxonomy" id="1715348"/>
    <lineage>
        <taxon>Bacteria</taxon>
        <taxon>Pseudomonadati</taxon>
        <taxon>Pseudomonadota</taxon>
        <taxon>Alphaproteobacteria</taxon>
        <taxon>Sphingomonadales</taxon>
        <taxon>Sphingosinicellaceae</taxon>
        <taxon>Sandaracinobacter</taxon>
    </lineage>
</organism>
<dbReference type="Proteomes" id="UP000319897">
    <property type="component" value="Unassembled WGS sequence"/>
</dbReference>
<sequence length="201" mass="21318">MGPTELIAMAASFSLLAGWRLYAAVLVAGLAMRFDIIPLPEHLASLKLLGNPWVLGVAFLGTVAEFLTDKIAWVDTAWDGVHSLIRPLGGALLALAIIDPSQPVWQIVVLLLGGGSAFLTHGAKATTRVAMNASPEPVSNVVMSTAEDVTTTSILLIALANPWIALILALLLLAATIGIFFAVRRFVKDISDLFKPRDPSV</sequence>
<dbReference type="InterPro" id="IPR025196">
    <property type="entry name" value="DUF4126"/>
</dbReference>
<feature type="transmembrane region" description="Helical" evidence="1">
    <location>
        <begin position="163"/>
        <end position="183"/>
    </location>
</feature>
<protein>
    <submittedName>
        <fullName evidence="3">DUF4126 domain-containing protein</fullName>
    </submittedName>
</protein>
<feature type="transmembrane region" description="Helical" evidence="1">
    <location>
        <begin position="80"/>
        <end position="98"/>
    </location>
</feature>
<dbReference type="OrthoDB" id="181455at2"/>
<dbReference type="AlphaFoldDB" id="A0A501XSM7"/>
<name>A0A501XSM7_9SPHN</name>
<reference evidence="3 4" key="1">
    <citation type="submission" date="2019-06" db="EMBL/GenBank/DDBJ databases">
        <authorList>
            <person name="Lee I."/>
            <person name="Jang G.I."/>
            <person name="Hwang C.Y."/>
        </authorList>
    </citation>
    <scope>NUCLEOTIDE SEQUENCE [LARGE SCALE GENOMIC DNA]</scope>
    <source>
        <strain evidence="3 4">PAMC 28131</strain>
    </source>
</reference>
<evidence type="ECO:0000259" key="2">
    <source>
        <dbReference type="Pfam" id="PF13548"/>
    </source>
</evidence>
<evidence type="ECO:0000313" key="4">
    <source>
        <dbReference type="Proteomes" id="UP000319897"/>
    </source>
</evidence>
<feature type="transmembrane region" description="Helical" evidence="1">
    <location>
        <begin position="48"/>
        <end position="68"/>
    </location>
</feature>
<feature type="transmembrane region" description="Helical" evidence="1">
    <location>
        <begin position="105"/>
        <end position="123"/>
    </location>
</feature>
<keyword evidence="4" id="KW-1185">Reference proteome</keyword>
<evidence type="ECO:0000256" key="1">
    <source>
        <dbReference type="SAM" id="Phobius"/>
    </source>
</evidence>
<feature type="domain" description="DUF4126" evidence="2">
    <location>
        <begin position="7"/>
        <end position="177"/>
    </location>
</feature>
<gene>
    <name evidence="3" type="ORF">FJQ54_02080</name>
</gene>
<dbReference type="RefSeq" id="WP_140926669.1">
    <property type="nucleotide sequence ID" value="NZ_VFSU01000011.1"/>
</dbReference>
<keyword evidence="1" id="KW-1133">Transmembrane helix</keyword>
<accession>A0A501XSM7</accession>
<feature type="transmembrane region" description="Helical" evidence="1">
    <location>
        <begin position="6"/>
        <end position="27"/>
    </location>
</feature>
<proteinExistence type="predicted"/>
<comment type="caution">
    <text evidence="3">The sequence shown here is derived from an EMBL/GenBank/DDBJ whole genome shotgun (WGS) entry which is preliminary data.</text>
</comment>
<keyword evidence="1" id="KW-0812">Transmembrane</keyword>
<evidence type="ECO:0000313" key="3">
    <source>
        <dbReference type="EMBL" id="TPE63671.1"/>
    </source>
</evidence>
<dbReference type="Pfam" id="PF13548">
    <property type="entry name" value="DUF4126"/>
    <property type="match status" value="1"/>
</dbReference>
<keyword evidence="1" id="KW-0472">Membrane</keyword>